<gene>
    <name evidence="2" type="ORF">X928_09630</name>
</gene>
<keyword evidence="1" id="KW-1133">Transmembrane helix</keyword>
<dbReference type="Proteomes" id="UP000236199">
    <property type="component" value="Unassembled WGS sequence"/>
</dbReference>
<keyword evidence="1" id="KW-0472">Membrane</keyword>
<accession>A0A2K1P3Z3</accession>
<proteinExistence type="predicted"/>
<evidence type="ECO:0000313" key="3">
    <source>
        <dbReference type="Proteomes" id="UP000236199"/>
    </source>
</evidence>
<dbReference type="OrthoDB" id="48778at2"/>
<feature type="transmembrane region" description="Helical" evidence="1">
    <location>
        <begin position="49"/>
        <end position="67"/>
    </location>
</feature>
<evidence type="ECO:0000313" key="2">
    <source>
        <dbReference type="EMBL" id="PNR97500.1"/>
    </source>
</evidence>
<dbReference type="AlphaFoldDB" id="A0A2K1P3Z3"/>
<feature type="transmembrane region" description="Helical" evidence="1">
    <location>
        <begin position="104"/>
        <end position="122"/>
    </location>
</feature>
<evidence type="ECO:0000256" key="1">
    <source>
        <dbReference type="SAM" id="Phobius"/>
    </source>
</evidence>
<reference evidence="2 3" key="1">
    <citation type="submission" date="2013-12" db="EMBL/GenBank/DDBJ databases">
        <title>Comparative genomics of Petrotoga isolates.</title>
        <authorList>
            <person name="Nesbo C.L."/>
            <person name="Charchuk R."/>
            <person name="Chow K."/>
        </authorList>
    </citation>
    <scope>NUCLEOTIDE SEQUENCE [LARGE SCALE GENOMIC DNA]</scope>
    <source>
        <strain evidence="2 3">DSM 10691</strain>
    </source>
</reference>
<dbReference type="RefSeq" id="WP_103079482.1">
    <property type="nucleotide sequence ID" value="NZ_AZRM01000063.1"/>
</dbReference>
<feature type="transmembrane region" description="Helical" evidence="1">
    <location>
        <begin position="74"/>
        <end position="92"/>
    </location>
</feature>
<evidence type="ECO:0008006" key="4">
    <source>
        <dbReference type="Google" id="ProtNLM"/>
    </source>
</evidence>
<keyword evidence="3" id="KW-1185">Reference proteome</keyword>
<dbReference type="EMBL" id="AZRM01000063">
    <property type="protein sequence ID" value="PNR97500.1"/>
    <property type="molecule type" value="Genomic_DNA"/>
</dbReference>
<sequence length="128" mass="15371">MADKKYKDIKKIKDVFWKVLFFLYIAFIIYLSISKPIINYSSFKGEDKIVHFISYFLGADFFFMAFFKNSKRIYFILFLIFFLLVPLLTEYFQKFSIYHTYSHLDMVASYLGAASGSLFFTFKYKVFN</sequence>
<organism evidence="2 3">
    <name type="scientific">Petrotoga miotherma DSM 10691</name>
    <dbReference type="NCBI Taxonomy" id="1434326"/>
    <lineage>
        <taxon>Bacteria</taxon>
        <taxon>Thermotogati</taxon>
        <taxon>Thermotogota</taxon>
        <taxon>Thermotogae</taxon>
        <taxon>Petrotogales</taxon>
        <taxon>Petrotogaceae</taxon>
        <taxon>Petrotoga</taxon>
    </lineage>
</organism>
<comment type="caution">
    <text evidence="2">The sequence shown here is derived from an EMBL/GenBank/DDBJ whole genome shotgun (WGS) entry which is preliminary data.</text>
</comment>
<keyword evidence="1" id="KW-0812">Transmembrane</keyword>
<feature type="transmembrane region" description="Helical" evidence="1">
    <location>
        <begin position="15"/>
        <end position="33"/>
    </location>
</feature>
<protein>
    <recommendedName>
        <fullName evidence="4">VanZ-like domain-containing protein</fullName>
    </recommendedName>
</protein>
<name>A0A2K1P3Z3_9BACT</name>